<dbReference type="EMBL" id="WISP01000137">
    <property type="protein sequence ID" value="MQW05722.1"/>
    <property type="molecule type" value="Genomic_DNA"/>
</dbReference>
<feature type="domain" description="Solute-binding protein family 3/N-terminal" evidence="4">
    <location>
        <begin position="25"/>
        <end position="253"/>
    </location>
</feature>
<dbReference type="Pfam" id="PF00497">
    <property type="entry name" value="SBP_bac_3"/>
    <property type="match status" value="1"/>
</dbReference>
<dbReference type="PANTHER" id="PTHR35936">
    <property type="entry name" value="MEMBRANE-BOUND LYTIC MUREIN TRANSGLYCOSYLASE F"/>
    <property type="match status" value="1"/>
</dbReference>
<protein>
    <submittedName>
        <fullName evidence="5">Quinoprotein dehydrogenase-associated putative ABC transporter substrate-binding protein</fullName>
    </submittedName>
</protein>
<dbReference type="AlphaFoldDB" id="A0A6A7ZVQ3"/>
<dbReference type="InterPro" id="IPR001638">
    <property type="entry name" value="Solute-binding_3/MltF_N"/>
</dbReference>
<dbReference type="SMART" id="SM00062">
    <property type="entry name" value="PBPb"/>
    <property type="match status" value="1"/>
</dbReference>
<sequence>MSSRYLNAAAALLLFVIAPDVEARELRVCADPNNLPFSNRQGEGFENRIAELLAGELDATLVYTWRAQRRGFLRETLNAGRCDLVIGVPAGLESVRTTRPYYRSAYVFVTRNKEPRVASFDDPALRRKLLGVQLIGDDGWNTPPAHALTRRGIVDNVRGYTLYGDYREPNPTARIVSAVAHGEIDVALPWGPIGSYFAAREHPALNVSAVKPLDEPGLPMAWDIAMAVREDDGALLSEIDALVERLTPQIGVILTQYDVPRLPPSDSLPDARP</sequence>
<feature type="chain" id="PRO_5025574561" evidence="3">
    <location>
        <begin position="24"/>
        <end position="273"/>
    </location>
</feature>
<organism evidence="5">
    <name type="scientific">Rhizobium meliloti</name>
    <name type="common">Ensifer meliloti</name>
    <name type="synonym">Sinorhizobium meliloti</name>
    <dbReference type="NCBI Taxonomy" id="382"/>
    <lineage>
        <taxon>Bacteria</taxon>
        <taxon>Pseudomonadati</taxon>
        <taxon>Pseudomonadota</taxon>
        <taxon>Alphaproteobacteria</taxon>
        <taxon>Hyphomicrobiales</taxon>
        <taxon>Rhizobiaceae</taxon>
        <taxon>Sinorhizobium/Ensifer group</taxon>
        <taxon>Sinorhizobium</taxon>
    </lineage>
</organism>
<evidence type="ECO:0000256" key="1">
    <source>
        <dbReference type="ARBA" id="ARBA00004418"/>
    </source>
</evidence>
<comment type="caution">
    <text evidence="5">The sequence shown here is derived from an EMBL/GenBank/DDBJ whole genome shotgun (WGS) entry which is preliminary data.</text>
</comment>
<feature type="signal peptide" evidence="3">
    <location>
        <begin position="1"/>
        <end position="23"/>
    </location>
</feature>
<evidence type="ECO:0000259" key="4">
    <source>
        <dbReference type="SMART" id="SM00062"/>
    </source>
</evidence>
<evidence type="ECO:0000256" key="3">
    <source>
        <dbReference type="SAM" id="SignalP"/>
    </source>
</evidence>
<comment type="subcellular location">
    <subcellularLocation>
        <location evidence="1">Periplasm</location>
    </subcellularLocation>
</comment>
<name>A0A6A7ZVQ3_RHIML</name>
<evidence type="ECO:0000256" key="2">
    <source>
        <dbReference type="ARBA" id="ARBA00022729"/>
    </source>
</evidence>
<dbReference type="NCBIfam" id="TIGR03871">
    <property type="entry name" value="ABC_peri_MoxJ_2"/>
    <property type="match status" value="1"/>
</dbReference>
<dbReference type="SUPFAM" id="SSF53850">
    <property type="entry name" value="Periplasmic binding protein-like II"/>
    <property type="match status" value="1"/>
</dbReference>
<dbReference type="PANTHER" id="PTHR35936:SF17">
    <property type="entry name" value="ARGININE-BINDING EXTRACELLULAR PROTEIN ARTP"/>
    <property type="match status" value="1"/>
</dbReference>
<dbReference type="InterPro" id="IPR022448">
    <property type="entry name" value="Quinoprotein_dehydrogenase"/>
</dbReference>
<accession>A0A6A7ZVQ3</accession>
<keyword evidence="2 3" id="KW-0732">Signal</keyword>
<dbReference type="Gene3D" id="3.40.190.10">
    <property type="entry name" value="Periplasmic binding protein-like II"/>
    <property type="match status" value="2"/>
</dbReference>
<dbReference type="GO" id="GO:0042597">
    <property type="term" value="C:periplasmic space"/>
    <property type="evidence" value="ECO:0007669"/>
    <property type="project" value="UniProtKB-SubCell"/>
</dbReference>
<evidence type="ECO:0000313" key="5">
    <source>
        <dbReference type="EMBL" id="MQW05722.1"/>
    </source>
</evidence>
<proteinExistence type="predicted"/>
<reference evidence="5" key="1">
    <citation type="journal article" date="2013" name="Genome Biol.">
        <title>Comparative genomics of the core and accessory genomes of 48 Sinorhizobium strains comprising five genospecies.</title>
        <authorList>
            <person name="Sugawara M."/>
            <person name="Epstein B."/>
            <person name="Badgley B.D."/>
            <person name="Unno T."/>
            <person name="Xu L."/>
            <person name="Reese J."/>
            <person name="Gyaneshwar P."/>
            <person name="Denny R."/>
            <person name="Mudge J."/>
            <person name="Bharti A.K."/>
            <person name="Farmer A.D."/>
            <person name="May G.D."/>
            <person name="Woodward J.E."/>
            <person name="Medigue C."/>
            <person name="Vallenet D."/>
            <person name="Lajus A."/>
            <person name="Rouy Z."/>
            <person name="Martinez-Vaz B."/>
            <person name="Tiffin P."/>
            <person name="Young N.D."/>
            <person name="Sadowsky M.J."/>
        </authorList>
    </citation>
    <scope>NUCLEOTIDE SEQUENCE</scope>
    <source>
        <strain evidence="5">M30</strain>
    </source>
</reference>
<dbReference type="RefSeq" id="WP_153318430.1">
    <property type="nucleotide sequence ID" value="NZ_WISP01000137.1"/>
</dbReference>
<gene>
    <name evidence="5" type="ORF">GHK45_18720</name>
</gene>